<keyword evidence="4" id="KW-1185">Reference proteome</keyword>
<dbReference type="EMBL" id="OU963864">
    <property type="protein sequence ID" value="CAH0386321.1"/>
    <property type="molecule type" value="Genomic_DNA"/>
</dbReference>
<feature type="region of interest" description="Disordered" evidence="1">
    <location>
        <begin position="34"/>
        <end position="59"/>
    </location>
</feature>
<dbReference type="Proteomes" id="UP001152759">
    <property type="component" value="Chromosome 3"/>
</dbReference>
<evidence type="ECO:0000313" key="4">
    <source>
        <dbReference type="Proteomes" id="UP001152759"/>
    </source>
</evidence>
<evidence type="ECO:0000256" key="2">
    <source>
        <dbReference type="SAM" id="SignalP"/>
    </source>
</evidence>
<feature type="signal peptide" evidence="2">
    <location>
        <begin position="1"/>
        <end position="18"/>
    </location>
</feature>
<gene>
    <name evidence="3" type="ORF">BEMITA_LOCUS5456</name>
</gene>
<keyword evidence="2" id="KW-0732">Signal</keyword>
<evidence type="ECO:0008006" key="5">
    <source>
        <dbReference type="Google" id="ProtNLM"/>
    </source>
</evidence>
<name>A0A9P0A4N2_BEMTA</name>
<sequence>MRSFLLLSLLGLLAFSMADDDYEVPEDMVEEAEGAAEESEEAAASVANEVGPKPEAPTSPTFGGLGAFGALGLGGGNCDCGVFLTGSFTKGSSKQPTENPALEHECPEETACNAIGLKQCTNKCLDVLVKHLPNSPTIICGAIDREVYKERAYLWVKHCNTTHWTNTNLSAGREYCCKDNAPYKCPVV</sequence>
<accession>A0A9P0A4N2</accession>
<proteinExistence type="predicted"/>
<organism evidence="3 4">
    <name type="scientific">Bemisia tabaci</name>
    <name type="common">Sweetpotato whitefly</name>
    <name type="synonym">Aleurodes tabaci</name>
    <dbReference type="NCBI Taxonomy" id="7038"/>
    <lineage>
        <taxon>Eukaryota</taxon>
        <taxon>Metazoa</taxon>
        <taxon>Ecdysozoa</taxon>
        <taxon>Arthropoda</taxon>
        <taxon>Hexapoda</taxon>
        <taxon>Insecta</taxon>
        <taxon>Pterygota</taxon>
        <taxon>Neoptera</taxon>
        <taxon>Paraneoptera</taxon>
        <taxon>Hemiptera</taxon>
        <taxon>Sternorrhyncha</taxon>
        <taxon>Aleyrodoidea</taxon>
        <taxon>Aleyrodidae</taxon>
        <taxon>Aleyrodinae</taxon>
        <taxon>Bemisia</taxon>
    </lineage>
</organism>
<evidence type="ECO:0000256" key="1">
    <source>
        <dbReference type="SAM" id="MobiDB-lite"/>
    </source>
</evidence>
<evidence type="ECO:0000313" key="3">
    <source>
        <dbReference type="EMBL" id="CAH0386321.1"/>
    </source>
</evidence>
<feature type="chain" id="PRO_5040492792" description="Follicle cell protein 3C-1" evidence="2">
    <location>
        <begin position="19"/>
        <end position="188"/>
    </location>
</feature>
<protein>
    <recommendedName>
        <fullName evidence="5">Follicle cell protein 3C-1</fullName>
    </recommendedName>
</protein>
<reference evidence="3" key="1">
    <citation type="submission" date="2021-12" db="EMBL/GenBank/DDBJ databases">
        <authorList>
            <person name="King R."/>
        </authorList>
    </citation>
    <scope>NUCLEOTIDE SEQUENCE</scope>
</reference>
<dbReference type="AlphaFoldDB" id="A0A9P0A4N2"/>
<feature type="compositionally biased region" description="Low complexity" evidence="1">
    <location>
        <begin position="42"/>
        <end position="51"/>
    </location>
</feature>